<proteinExistence type="predicted"/>
<reference evidence="3" key="2">
    <citation type="submission" date="2020-05" db="UniProtKB">
        <authorList>
            <consortium name="EnsemblMetazoa"/>
        </authorList>
    </citation>
    <scope>IDENTIFICATION</scope>
    <source>
        <strain evidence="3">IAEA</strain>
    </source>
</reference>
<evidence type="ECO:0000259" key="2">
    <source>
        <dbReference type="Pfam" id="PF01757"/>
    </source>
</evidence>
<dbReference type="GO" id="GO:0016747">
    <property type="term" value="F:acyltransferase activity, transferring groups other than amino-acyl groups"/>
    <property type="evidence" value="ECO:0007669"/>
    <property type="project" value="InterPro"/>
</dbReference>
<feature type="domain" description="Acyltransferase 3" evidence="2">
    <location>
        <begin position="252"/>
        <end position="647"/>
    </location>
</feature>
<dbReference type="AlphaFoldDB" id="A0A1A9ZC94"/>
<feature type="transmembrane region" description="Helical" evidence="1">
    <location>
        <begin position="630"/>
        <end position="655"/>
    </location>
</feature>
<feature type="transmembrane region" description="Helical" evidence="1">
    <location>
        <begin position="346"/>
        <end position="364"/>
    </location>
</feature>
<keyword evidence="1" id="KW-0472">Membrane</keyword>
<feature type="transmembrane region" description="Helical" evidence="1">
    <location>
        <begin position="438"/>
        <end position="457"/>
    </location>
</feature>
<feature type="transmembrane region" description="Helical" evidence="1">
    <location>
        <begin position="256"/>
        <end position="276"/>
    </location>
</feature>
<evidence type="ECO:0000256" key="1">
    <source>
        <dbReference type="SAM" id="Phobius"/>
    </source>
</evidence>
<feature type="transmembrane region" description="Helical" evidence="1">
    <location>
        <begin position="559"/>
        <end position="582"/>
    </location>
</feature>
<sequence length="704" mass="82547">MVQGFLERGVITKTKSIIITIKFLGSYADQMPELYKLDDYDKCLSRTQSGYCMVYAEIVPDNSSKLWNFIDVYSKDYRHHFRHDHLLFGICVDRCKILLETLSLSEQSELYDERVESNEITDYYAKVHREETAQHSGYQQLLGKCLNYDFRAKFGLQLKTFIEYCEYPDKTLKINGWALAAYGVFAIFVVVNILSSCYDYYLLRQQTEDSENIDFYKRDLKTSAHKLSTSFSIYRNYYRLMRPLPQEYEQLKFLNGYRFICVFMTIAAHTIVYLTLAPIQNIIEIEEMKKSSVASILQGGPVIIQTFFLITAFMLKLKFNDLHLVTPQTKMSKCCKVFAKVLTLRYLRIVPSLIMFNLFEAFLLQNIGDGPLWKHVVQPESVLCREYWWKNVFMLNNILIHYSCSHHTWYLATDMQLTVFFLIIAIVLARFPNWKKCIYAAVTLASIIITSAVTYILKLQATTYFALDFYRHLFVKDYPTFYHGYVPFYMNLGAYLGGFILADIYSNYIRCDDKVKKRFAGDLKYKCGYWLIYLAGFLLICSSSYFINYESESSPFLVAAYAGLFRNVWAFVNVLAFLGNFFKLGSNVYRVFSAPVLSIFHKISYQLYLWHIPVLRTFVGIYRQPFHLNLIYTVIVIFISFLISSIVAFIMTLTIEYPLAILINYCFKRGNEQPLHGNVYIYFFLNVVCVCCLFRKRKIRLKCH</sequence>
<keyword evidence="4" id="KW-1185">Reference proteome</keyword>
<dbReference type="Proteomes" id="UP000092445">
    <property type="component" value="Unassembled WGS sequence"/>
</dbReference>
<protein>
    <recommendedName>
        <fullName evidence="2">Acyltransferase 3 domain-containing protein</fullName>
    </recommendedName>
</protein>
<reference evidence="4" key="1">
    <citation type="submission" date="2014-03" db="EMBL/GenBank/DDBJ databases">
        <authorList>
            <person name="Aksoy S."/>
            <person name="Warren W."/>
            <person name="Wilson R.K."/>
        </authorList>
    </citation>
    <scope>NUCLEOTIDE SEQUENCE [LARGE SCALE GENOMIC DNA]</scope>
    <source>
        <strain evidence="4">IAEA</strain>
    </source>
</reference>
<keyword evidence="1" id="KW-0812">Transmembrane</keyword>
<keyword evidence="1" id="KW-1133">Transmembrane helix</keyword>
<dbReference type="InterPro" id="IPR002656">
    <property type="entry name" value="Acyl_transf_3_dom"/>
</dbReference>
<dbReference type="InterPro" id="IPR052728">
    <property type="entry name" value="O2_lipid_transport_reg"/>
</dbReference>
<dbReference type="VEuPathDB" id="VectorBase:GPAI010337"/>
<evidence type="ECO:0000313" key="3">
    <source>
        <dbReference type="EnsemblMetazoa" id="GPAI010337-PA"/>
    </source>
</evidence>
<dbReference type="EnsemblMetazoa" id="GPAI010337-RA">
    <property type="protein sequence ID" value="GPAI010337-PA"/>
    <property type="gene ID" value="GPAI010337"/>
</dbReference>
<accession>A0A1A9ZC94</accession>
<dbReference type="PANTHER" id="PTHR11161">
    <property type="entry name" value="O-ACYLTRANSFERASE"/>
    <property type="match status" value="1"/>
</dbReference>
<feature type="transmembrane region" description="Helical" evidence="1">
    <location>
        <begin position="675"/>
        <end position="694"/>
    </location>
</feature>
<feature type="transmembrane region" description="Helical" evidence="1">
    <location>
        <begin position="296"/>
        <end position="315"/>
    </location>
</feature>
<dbReference type="Pfam" id="PF01757">
    <property type="entry name" value="Acyl_transf_3"/>
    <property type="match status" value="1"/>
</dbReference>
<feature type="transmembrane region" description="Helical" evidence="1">
    <location>
        <begin position="488"/>
        <end position="506"/>
    </location>
</feature>
<evidence type="ECO:0000313" key="4">
    <source>
        <dbReference type="Proteomes" id="UP000092445"/>
    </source>
</evidence>
<dbReference type="PANTHER" id="PTHR11161:SF22">
    <property type="entry name" value="ACYLTRANSFERASE 3 DOMAIN-CONTAINING PROTEIN-RELATED"/>
    <property type="match status" value="1"/>
</dbReference>
<feature type="transmembrane region" description="Helical" evidence="1">
    <location>
        <begin position="527"/>
        <end position="547"/>
    </location>
</feature>
<feature type="transmembrane region" description="Helical" evidence="1">
    <location>
        <begin position="409"/>
        <end position="431"/>
    </location>
</feature>
<name>A0A1A9ZC94_GLOPL</name>
<organism evidence="3 4">
    <name type="scientific">Glossina pallidipes</name>
    <name type="common">Tsetse fly</name>
    <dbReference type="NCBI Taxonomy" id="7398"/>
    <lineage>
        <taxon>Eukaryota</taxon>
        <taxon>Metazoa</taxon>
        <taxon>Ecdysozoa</taxon>
        <taxon>Arthropoda</taxon>
        <taxon>Hexapoda</taxon>
        <taxon>Insecta</taxon>
        <taxon>Pterygota</taxon>
        <taxon>Neoptera</taxon>
        <taxon>Endopterygota</taxon>
        <taxon>Diptera</taxon>
        <taxon>Brachycera</taxon>
        <taxon>Muscomorpha</taxon>
        <taxon>Hippoboscoidea</taxon>
        <taxon>Glossinidae</taxon>
        <taxon>Glossina</taxon>
    </lineage>
</organism>
<feature type="transmembrane region" description="Helical" evidence="1">
    <location>
        <begin position="174"/>
        <end position="194"/>
    </location>
</feature>